<dbReference type="EMBL" id="VSFF01000023">
    <property type="protein sequence ID" value="TYC07409.1"/>
    <property type="molecule type" value="Genomic_DNA"/>
</dbReference>
<evidence type="ECO:0000313" key="9">
    <source>
        <dbReference type="Proteomes" id="UP000322634"/>
    </source>
</evidence>
<dbReference type="OrthoDB" id="4133219at2"/>
<comment type="caution">
    <text evidence="8">The sequence shown here is derived from an EMBL/GenBank/DDBJ whole genome shotgun (WGS) entry which is preliminary data.</text>
</comment>
<keyword evidence="6 7" id="KW-0503">Monooxygenase</keyword>
<dbReference type="GO" id="GO:0016705">
    <property type="term" value="F:oxidoreductase activity, acting on paired donors, with incorporation or reduction of molecular oxygen"/>
    <property type="evidence" value="ECO:0007669"/>
    <property type="project" value="InterPro"/>
</dbReference>
<organism evidence="8 9">
    <name type="scientific">Actinomadura syzygii</name>
    <dbReference type="NCBI Taxonomy" id="1427538"/>
    <lineage>
        <taxon>Bacteria</taxon>
        <taxon>Bacillati</taxon>
        <taxon>Actinomycetota</taxon>
        <taxon>Actinomycetes</taxon>
        <taxon>Streptosporangiales</taxon>
        <taxon>Thermomonosporaceae</taxon>
        <taxon>Actinomadura</taxon>
    </lineage>
</organism>
<evidence type="ECO:0000256" key="4">
    <source>
        <dbReference type="ARBA" id="ARBA00023002"/>
    </source>
</evidence>
<dbReference type="PROSITE" id="PS00086">
    <property type="entry name" value="CYTOCHROME_P450"/>
    <property type="match status" value="1"/>
</dbReference>
<evidence type="ECO:0000256" key="6">
    <source>
        <dbReference type="ARBA" id="ARBA00023033"/>
    </source>
</evidence>
<sequence>MRTSEDVGPFVIDPTGRDVHGDAARLRARGPAAGIELPGGVGAWAVSSPALLRRLLTDDRVSKDAHLHWPPLINGEVGPGWPLFAWVVVRNMLTAYGDDHRRLRRLVTSAFTTRRTAALRPRVEAIVTALLDELDAAAPGEPVDLRDRYAYPLPIGVICELFGVEDPDAREEIRRCVDVFFRTTTGPEEAAAALPRMQEILRGLVQEKRAHPTDDLSSALIIARDEGSSLSEEELVDTLTLFLSAGHETTVNLLDNAIHAMLTHPAQFAMVRAGQATWDDVIEETLRAEPPVANLPLRFAVEDIQVDDGVTIGKGEAILACYAAAGRDPDAHGDDADLFDVTRADKEHMAFGHGVHYCLGAPLARLEASIALPALFRRFPDLALAVEPSELLPLDSFISNGHRALPVRLRPAV</sequence>
<evidence type="ECO:0000256" key="7">
    <source>
        <dbReference type="RuleBase" id="RU000461"/>
    </source>
</evidence>
<evidence type="ECO:0000313" key="8">
    <source>
        <dbReference type="EMBL" id="TYC07409.1"/>
    </source>
</evidence>
<dbReference type="PANTHER" id="PTHR46696">
    <property type="entry name" value="P450, PUTATIVE (EUROFUNG)-RELATED"/>
    <property type="match status" value="1"/>
</dbReference>
<keyword evidence="4 7" id="KW-0560">Oxidoreductase</keyword>
<keyword evidence="9" id="KW-1185">Reference proteome</keyword>
<reference evidence="8 9" key="1">
    <citation type="submission" date="2019-08" db="EMBL/GenBank/DDBJ databases">
        <title>Actinomadura sp. nov. CYP1-5 isolated from mountain soil.</title>
        <authorList>
            <person name="Songsumanus A."/>
            <person name="Kuncharoen N."/>
            <person name="Kudo T."/>
            <person name="Yuki M."/>
            <person name="Igarashi Y."/>
            <person name="Tanasupawat S."/>
        </authorList>
    </citation>
    <scope>NUCLEOTIDE SEQUENCE [LARGE SCALE GENOMIC DNA]</scope>
    <source>
        <strain evidence="8 9">GKU157</strain>
    </source>
</reference>
<keyword evidence="3 7" id="KW-0479">Metal-binding</keyword>
<dbReference type="SUPFAM" id="SSF48264">
    <property type="entry name" value="Cytochrome P450"/>
    <property type="match status" value="1"/>
</dbReference>
<evidence type="ECO:0000256" key="2">
    <source>
        <dbReference type="ARBA" id="ARBA00022617"/>
    </source>
</evidence>
<dbReference type="InterPro" id="IPR036396">
    <property type="entry name" value="Cyt_P450_sf"/>
</dbReference>
<evidence type="ECO:0000256" key="5">
    <source>
        <dbReference type="ARBA" id="ARBA00023004"/>
    </source>
</evidence>
<keyword evidence="2 7" id="KW-0349">Heme</keyword>
<proteinExistence type="inferred from homology"/>
<dbReference type="InterPro" id="IPR001128">
    <property type="entry name" value="Cyt_P450"/>
</dbReference>
<protein>
    <submittedName>
        <fullName evidence="8">Cytochrome P450</fullName>
    </submittedName>
</protein>
<dbReference type="InterPro" id="IPR017972">
    <property type="entry name" value="Cyt_P450_CS"/>
</dbReference>
<dbReference type="FunFam" id="1.10.630.10:FF:000018">
    <property type="entry name" value="Cytochrome P450 monooxygenase"/>
    <property type="match status" value="1"/>
</dbReference>
<dbReference type="Proteomes" id="UP000322634">
    <property type="component" value="Unassembled WGS sequence"/>
</dbReference>
<accession>A0A5D0TQW6</accession>
<dbReference type="AlphaFoldDB" id="A0A5D0TQW6"/>
<dbReference type="PRINTS" id="PR00359">
    <property type="entry name" value="BP450"/>
</dbReference>
<evidence type="ECO:0000256" key="1">
    <source>
        <dbReference type="ARBA" id="ARBA00010617"/>
    </source>
</evidence>
<comment type="similarity">
    <text evidence="1 7">Belongs to the cytochrome P450 family.</text>
</comment>
<dbReference type="CDD" id="cd11029">
    <property type="entry name" value="CYP107-like"/>
    <property type="match status" value="1"/>
</dbReference>
<dbReference type="Pfam" id="PF00067">
    <property type="entry name" value="p450"/>
    <property type="match status" value="1"/>
</dbReference>
<dbReference type="GO" id="GO:0020037">
    <property type="term" value="F:heme binding"/>
    <property type="evidence" value="ECO:0007669"/>
    <property type="project" value="InterPro"/>
</dbReference>
<dbReference type="PANTHER" id="PTHR46696:SF1">
    <property type="entry name" value="CYTOCHROME P450 YJIB-RELATED"/>
    <property type="match status" value="1"/>
</dbReference>
<dbReference type="Gene3D" id="1.10.630.10">
    <property type="entry name" value="Cytochrome P450"/>
    <property type="match status" value="1"/>
</dbReference>
<dbReference type="GO" id="GO:0005506">
    <property type="term" value="F:iron ion binding"/>
    <property type="evidence" value="ECO:0007669"/>
    <property type="project" value="InterPro"/>
</dbReference>
<evidence type="ECO:0000256" key="3">
    <source>
        <dbReference type="ARBA" id="ARBA00022723"/>
    </source>
</evidence>
<dbReference type="RefSeq" id="WP_148356239.1">
    <property type="nucleotide sequence ID" value="NZ_JBHSBF010000059.1"/>
</dbReference>
<keyword evidence="5 7" id="KW-0408">Iron</keyword>
<gene>
    <name evidence="8" type="ORF">FXF65_42895</name>
</gene>
<name>A0A5D0TQW6_9ACTN</name>
<dbReference type="GO" id="GO:0004497">
    <property type="term" value="F:monooxygenase activity"/>
    <property type="evidence" value="ECO:0007669"/>
    <property type="project" value="UniProtKB-KW"/>
</dbReference>
<dbReference type="PRINTS" id="PR00385">
    <property type="entry name" value="P450"/>
</dbReference>
<dbReference type="InterPro" id="IPR002397">
    <property type="entry name" value="Cyt_P450_B"/>
</dbReference>